<evidence type="ECO:0000256" key="1">
    <source>
        <dbReference type="SAM" id="MobiDB-lite"/>
    </source>
</evidence>
<dbReference type="EMBL" id="ASHM01007394">
    <property type="protein sequence ID" value="PNY15108.1"/>
    <property type="molecule type" value="Genomic_DNA"/>
</dbReference>
<reference evidence="2 3" key="1">
    <citation type="journal article" date="2014" name="Am. J. Bot.">
        <title>Genome assembly and annotation for red clover (Trifolium pratense; Fabaceae).</title>
        <authorList>
            <person name="Istvanek J."/>
            <person name="Jaros M."/>
            <person name="Krenek A."/>
            <person name="Repkova J."/>
        </authorList>
    </citation>
    <scope>NUCLEOTIDE SEQUENCE [LARGE SCALE GENOMIC DNA]</scope>
    <source>
        <strain evidence="3">cv. Tatra</strain>
        <tissue evidence="2">Young leaves</tissue>
    </source>
</reference>
<name>A0A2K3PIL1_TRIPR</name>
<proteinExistence type="predicted"/>
<protein>
    <submittedName>
        <fullName evidence="2">Uncharacterized protein</fullName>
    </submittedName>
</protein>
<dbReference type="Proteomes" id="UP000236291">
    <property type="component" value="Unassembled WGS sequence"/>
</dbReference>
<evidence type="ECO:0000313" key="3">
    <source>
        <dbReference type="Proteomes" id="UP000236291"/>
    </source>
</evidence>
<reference evidence="2 3" key="2">
    <citation type="journal article" date="2017" name="Front. Plant Sci.">
        <title>Gene Classification and Mining of Molecular Markers Useful in Red Clover (Trifolium pratense) Breeding.</title>
        <authorList>
            <person name="Istvanek J."/>
            <person name="Dluhosova J."/>
            <person name="Dluhos P."/>
            <person name="Patkova L."/>
            <person name="Nedelnik J."/>
            <person name="Repkova J."/>
        </authorList>
    </citation>
    <scope>NUCLEOTIDE SEQUENCE [LARGE SCALE GENOMIC DNA]</scope>
    <source>
        <strain evidence="3">cv. Tatra</strain>
        <tissue evidence="2">Young leaves</tissue>
    </source>
</reference>
<evidence type="ECO:0000313" key="2">
    <source>
        <dbReference type="EMBL" id="PNY15108.1"/>
    </source>
</evidence>
<feature type="region of interest" description="Disordered" evidence="1">
    <location>
        <begin position="32"/>
        <end position="51"/>
    </location>
</feature>
<accession>A0A2K3PIL1</accession>
<organism evidence="2 3">
    <name type="scientific">Trifolium pratense</name>
    <name type="common">Red clover</name>
    <dbReference type="NCBI Taxonomy" id="57577"/>
    <lineage>
        <taxon>Eukaryota</taxon>
        <taxon>Viridiplantae</taxon>
        <taxon>Streptophyta</taxon>
        <taxon>Embryophyta</taxon>
        <taxon>Tracheophyta</taxon>
        <taxon>Spermatophyta</taxon>
        <taxon>Magnoliopsida</taxon>
        <taxon>eudicotyledons</taxon>
        <taxon>Gunneridae</taxon>
        <taxon>Pentapetalae</taxon>
        <taxon>rosids</taxon>
        <taxon>fabids</taxon>
        <taxon>Fabales</taxon>
        <taxon>Fabaceae</taxon>
        <taxon>Papilionoideae</taxon>
        <taxon>50 kb inversion clade</taxon>
        <taxon>NPAAA clade</taxon>
        <taxon>Hologalegina</taxon>
        <taxon>IRL clade</taxon>
        <taxon>Trifolieae</taxon>
        <taxon>Trifolium</taxon>
    </lineage>
</organism>
<comment type="caution">
    <text evidence="2">The sequence shown here is derived from an EMBL/GenBank/DDBJ whole genome shotgun (WGS) entry which is preliminary data.</text>
</comment>
<dbReference type="AlphaFoldDB" id="A0A2K3PIL1"/>
<sequence length="96" mass="10912">MHQAISAHQWQRSSSERLCIYMGTTLKFITAYHPKSDGENRESTGTTPDFKLQRTPFEIVCGRSPPTLTHFNRRDTLEDAVALDLIARDGALHQLK</sequence>
<gene>
    <name evidence="2" type="ORF">L195_g011798</name>
</gene>